<feature type="compositionally biased region" description="Basic and acidic residues" evidence="7">
    <location>
        <begin position="554"/>
        <end position="569"/>
    </location>
</feature>
<dbReference type="InterPro" id="IPR002100">
    <property type="entry name" value="TF_MADSbox"/>
</dbReference>
<feature type="compositionally biased region" description="Polar residues" evidence="7">
    <location>
        <begin position="374"/>
        <end position="387"/>
    </location>
</feature>
<keyword evidence="10" id="KW-1185">Reference proteome</keyword>
<feature type="compositionally biased region" description="Pro residues" evidence="7">
    <location>
        <begin position="471"/>
        <end position="482"/>
    </location>
</feature>
<evidence type="ECO:0000313" key="10">
    <source>
        <dbReference type="Proteomes" id="UP000799302"/>
    </source>
</evidence>
<accession>A0A6A6UUB9</accession>
<feature type="compositionally biased region" description="Polar residues" evidence="7">
    <location>
        <begin position="537"/>
        <end position="553"/>
    </location>
</feature>
<evidence type="ECO:0000256" key="1">
    <source>
        <dbReference type="ARBA" id="ARBA00004123"/>
    </source>
</evidence>
<feature type="compositionally biased region" description="Low complexity" evidence="7">
    <location>
        <begin position="205"/>
        <end position="217"/>
    </location>
</feature>
<dbReference type="SMART" id="SM00432">
    <property type="entry name" value="MADS"/>
    <property type="match status" value="1"/>
</dbReference>
<dbReference type="GO" id="GO:0045944">
    <property type="term" value="P:positive regulation of transcription by RNA polymerase II"/>
    <property type="evidence" value="ECO:0007669"/>
    <property type="project" value="InterPro"/>
</dbReference>
<keyword evidence="5" id="KW-0539">Nucleus</keyword>
<feature type="compositionally biased region" description="Basic and acidic residues" evidence="7">
    <location>
        <begin position="320"/>
        <end position="336"/>
    </location>
</feature>
<feature type="compositionally biased region" description="Polar residues" evidence="7">
    <location>
        <begin position="174"/>
        <end position="183"/>
    </location>
</feature>
<feature type="compositionally biased region" description="Acidic residues" evidence="7">
    <location>
        <begin position="95"/>
        <end position="107"/>
    </location>
</feature>
<dbReference type="CDD" id="cd00265">
    <property type="entry name" value="MADS_MEF2_like"/>
    <property type="match status" value="1"/>
</dbReference>
<proteinExistence type="inferred from homology"/>
<evidence type="ECO:0000256" key="2">
    <source>
        <dbReference type="ARBA" id="ARBA00023015"/>
    </source>
</evidence>
<evidence type="ECO:0000256" key="3">
    <source>
        <dbReference type="ARBA" id="ARBA00023125"/>
    </source>
</evidence>
<feature type="compositionally biased region" description="Low complexity" evidence="7">
    <location>
        <begin position="224"/>
        <end position="237"/>
    </location>
</feature>
<feature type="compositionally biased region" description="Polar residues" evidence="7">
    <location>
        <begin position="424"/>
        <end position="433"/>
    </location>
</feature>
<dbReference type="InterPro" id="IPR036879">
    <property type="entry name" value="TF_MADSbox_sf"/>
</dbReference>
<dbReference type="Proteomes" id="UP000799302">
    <property type="component" value="Unassembled WGS sequence"/>
</dbReference>
<protein>
    <recommendedName>
        <fullName evidence="8">MADS-box domain-containing protein</fullName>
    </recommendedName>
</protein>
<feature type="compositionally biased region" description="Low complexity" evidence="7">
    <location>
        <begin position="459"/>
        <end position="470"/>
    </location>
</feature>
<dbReference type="PRINTS" id="PR00404">
    <property type="entry name" value="MADSDOMAIN"/>
</dbReference>
<feature type="compositionally biased region" description="Gly residues" evidence="7">
    <location>
        <begin position="521"/>
        <end position="531"/>
    </location>
</feature>
<dbReference type="PANTHER" id="PTHR48019">
    <property type="entry name" value="SERUM RESPONSE FACTOR HOMOLOG"/>
    <property type="match status" value="1"/>
</dbReference>
<feature type="compositionally biased region" description="Polar residues" evidence="7">
    <location>
        <begin position="146"/>
        <end position="164"/>
    </location>
</feature>
<dbReference type="InterPro" id="IPR033896">
    <property type="entry name" value="MEF2-like_N"/>
</dbReference>
<dbReference type="GO" id="GO:0000977">
    <property type="term" value="F:RNA polymerase II transcription regulatory region sequence-specific DNA binding"/>
    <property type="evidence" value="ECO:0007669"/>
    <property type="project" value="InterPro"/>
</dbReference>
<dbReference type="PROSITE" id="PS50066">
    <property type="entry name" value="MADS_BOX_2"/>
    <property type="match status" value="1"/>
</dbReference>
<dbReference type="PROSITE" id="PS00350">
    <property type="entry name" value="MADS_BOX_1"/>
    <property type="match status" value="1"/>
</dbReference>
<keyword evidence="4" id="KW-0804">Transcription</keyword>
<evidence type="ECO:0000256" key="4">
    <source>
        <dbReference type="ARBA" id="ARBA00023163"/>
    </source>
</evidence>
<dbReference type="Pfam" id="PF00319">
    <property type="entry name" value="SRF-TF"/>
    <property type="match status" value="1"/>
</dbReference>
<dbReference type="EMBL" id="MU004230">
    <property type="protein sequence ID" value="KAF2675420.1"/>
    <property type="molecule type" value="Genomic_DNA"/>
</dbReference>
<gene>
    <name evidence="9" type="ORF">BT63DRAFT_409507</name>
</gene>
<evidence type="ECO:0000259" key="8">
    <source>
        <dbReference type="PROSITE" id="PS50066"/>
    </source>
</evidence>
<reference evidence="9" key="1">
    <citation type="journal article" date="2020" name="Stud. Mycol.">
        <title>101 Dothideomycetes genomes: a test case for predicting lifestyles and emergence of pathogens.</title>
        <authorList>
            <person name="Haridas S."/>
            <person name="Albert R."/>
            <person name="Binder M."/>
            <person name="Bloem J."/>
            <person name="Labutti K."/>
            <person name="Salamov A."/>
            <person name="Andreopoulos B."/>
            <person name="Baker S."/>
            <person name="Barry K."/>
            <person name="Bills G."/>
            <person name="Bluhm B."/>
            <person name="Cannon C."/>
            <person name="Castanera R."/>
            <person name="Culley D."/>
            <person name="Daum C."/>
            <person name="Ezra D."/>
            <person name="Gonzalez J."/>
            <person name="Henrissat B."/>
            <person name="Kuo A."/>
            <person name="Liang C."/>
            <person name="Lipzen A."/>
            <person name="Lutzoni F."/>
            <person name="Magnuson J."/>
            <person name="Mondo S."/>
            <person name="Nolan M."/>
            <person name="Ohm R."/>
            <person name="Pangilinan J."/>
            <person name="Park H.-J."/>
            <person name="Ramirez L."/>
            <person name="Alfaro M."/>
            <person name="Sun H."/>
            <person name="Tritt A."/>
            <person name="Yoshinaga Y."/>
            <person name="Zwiers L.-H."/>
            <person name="Turgeon B."/>
            <person name="Goodwin S."/>
            <person name="Spatafora J."/>
            <person name="Crous P."/>
            <person name="Grigoriev I."/>
        </authorList>
    </citation>
    <scope>NUCLEOTIDE SEQUENCE</scope>
    <source>
        <strain evidence="9">CBS 115976</strain>
    </source>
</reference>
<sequence length="582" mass="63385">MGRRKIEIKAIKDDRNRSVTFLKRKGGLFKKAHELSVLTSVEVAVVIFGHNNKLFEYCSTKDLPDFMARYQYARGHYGGAHEHKGPEDFNGKKDDDDDDDEDIDDQVTESHSPPQQAMMPHHLQTQPVFQHIGGTPSASPPMPNGVFQQRQGTPHSNPQLSRPASRTHIRHPSNGVQLPTGISQPPQGPGQPSYAYMPNPPIYNPQAAAGMQARAQQQPPPLQYHPQYTSMPQNHVQPPHPSPQPNQQMFQQEQRLSIPTSQPHQPHQPQQTAQDSKPPIIQHPVQSPEQQQGQFNSPPLPQPKPLPASKSQHSIFTPIDDSRSLLARHWDIKPEPPKPINEGSRAQSLDVGAMKRNANGLPNGINKTPPGHGPTSNPPQRTNSTPASMGPMPPMRTNSMASDAAKRPRLKVQIPLDEDEDGKTPTSTSSPATQRPPRDPNNTLTPIREGPLLPPPSPSASALLSAGATGPPNPFARPPPPSQQNGGNVGDIATPLSALPSRFVSDQLLPSPSSFMPEWGFGRGDNGGGGNLLPSPLNFQTPVNTTGPSFRTENSAEKRKAEELEREDSALAASGQIKRIKT</sequence>
<evidence type="ECO:0000256" key="7">
    <source>
        <dbReference type="SAM" id="MobiDB-lite"/>
    </source>
</evidence>
<feature type="compositionally biased region" description="Polar residues" evidence="7">
    <location>
        <begin position="284"/>
        <end position="297"/>
    </location>
</feature>
<dbReference type="GO" id="GO:0005634">
    <property type="term" value="C:nucleus"/>
    <property type="evidence" value="ECO:0007669"/>
    <property type="project" value="UniProtKB-SubCell"/>
</dbReference>
<comment type="subcellular location">
    <subcellularLocation>
        <location evidence="1">Nucleus</location>
    </subcellularLocation>
</comment>
<dbReference type="GO" id="GO:0046983">
    <property type="term" value="F:protein dimerization activity"/>
    <property type="evidence" value="ECO:0007669"/>
    <property type="project" value="InterPro"/>
</dbReference>
<feature type="compositionally biased region" description="Low complexity" evidence="7">
    <location>
        <begin position="262"/>
        <end position="271"/>
    </location>
</feature>
<comment type="similarity">
    <text evidence="6">Belongs to the MEF2 family.</text>
</comment>
<keyword evidence="2" id="KW-0805">Transcription regulation</keyword>
<feature type="compositionally biased region" description="Basic and acidic residues" evidence="7">
    <location>
        <begin position="79"/>
        <end position="94"/>
    </location>
</feature>
<feature type="region of interest" description="Disordered" evidence="7">
    <location>
        <begin position="519"/>
        <end position="582"/>
    </location>
</feature>
<dbReference type="Gene3D" id="3.40.1810.10">
    <property type="entry name" value="Transcription factor, MADS-box"/>
    <property type="match status" value="1"/>
</dbReference>
<dbReference type="OrthoDB" id="1898716at2759"/>
<name>A0A6A6UUB9_9PEZI</name>
<evidence type="ECO:0000256" key="5">
    <source>
        <dbReference type="ARBA" id="ARBA00023242"/>
    </source>
</evidence>
<organism evidence="9 10">
    <name type="scientific">Microthyrium microscopicum</name>
    <dbReference type="NCBI Taxonomy" id="703497"/>
    <lineage>
        <taxon>Eukaryota</taxon>
        <taxon>Fungi</taxon>
        <taxon>Dikarya</taxon>
        <taxon>Ascomycota</taxon>
        <taxon>Pezizomycotina</taxon>
        <taxon>Dothideomycetes</taxon>
        <taxon>Dothideomycetes incertae sedis</taxon>
        <taxon>Microthyriales</taxon>
        <taxon>Microthyriaceae</taxon>
        <taxon>Microthyrium</taxon>
    </lineage>
</organism>
<feature type="domain" description="MADS-box" evidence="8">
    <location>
        <begin position="1"/>
        <end position="61"/>
    </location>
</feature>
<feature type="region of interest" description="Disordered" evidence="7">
    <location>
        <begin position="78"/>
        <end position="495"/>
    </location>
</feature>
<keyword evidence="3" id="KW-0238">DNA-binding</keyword>
<dbReference type="AlphaFoldDB" id="A0A6A6UUB9"/>
<evidence type="ECO:0000313" key="9">
    <source>
        <dbReference type="EMBL" id="KAF2675420.1"/>
    </source>
</evidence>
<evidence type="ECO:0000256" key="6">
    <source>
        <dbReference type="ARBA" id="ARBA00025805"/>
    </source>
</evidence>
<feature type="compositionally biased region" description="Low complexity" evidence="7">
    <location>
        <begin position="245"/>
        <end position="254"/>
    </location>
</feature>
<dbReference type="InterPro" id="IPR050142">
    <property type="entry name" value="MADS-box/MEF2_TF"/>
</dbReference>
<dbReference type="SUPFAM" id="SSF55455">
    <property type="entry name" value="SRF-like"/>
    <property type="match status" value="1"/>
</dbReference>